<feature type="transmembrane region" description="Helical" evidence="1">
    <location>
        <begin position="124"/>
        <end position="141"/>
    </location>
</feature>
<keyword evidence="1" id="KW-1133">Transmembrane helix</keyword>
<feature type="transmembrane region" description="Helical" evidence="1">
    <location>
        <begin position="51"/>
        <end position="74"/>
    </location>
</feature>
<evidence type="ECO:0000256" key="1">
    <source>
        <dbReference type="SAM" id="Phobius"/>
    </source>
</evidence>
<evidence type="ECO:0000313" key="2">
    <source>
        <dbReference type="EMBL" id="GJE73807.1"/>
    </source>
</evidence>
<feature type="transmembrane region" description="Helical" evidence="1">
    <location>
        <begin position="86"/>
        <end position="112"/>
    </location>
</feature>
<feature type="transmembrane region" description="Helical" evidence="1">
    <location>
        <begin position="217"/>
        <end position="241"/>
    </location>
</feature>
<accession>A0ABQ4USX4</accession>
<feature type="transmembrane region" description="Helical" evidence="1">
    <location>
        <begin position="183"/>
        <end position="205"/>
    </location>
</feature>
<protein>
    <recommendedName>
        <fullName evidence="4">Exosortase/archaeosortase family protein</fullName>
    </recommendedName>
</protein>
<sequence length="293" mass="31047">MVTSVASDAPAARKALLNEREARLALLVVGLLNALLHPVRDAVAASGLSGAVMGTFGISAIVWIALALVARLLAAEPDRGMRRTEFAIHLAVLALILVPLRHVAWIGLTLMALNVVAHAARDSAAARGGWLLLAVGVPMFWGKLALSLCSGVVLTLDAMLVSAVLGLPRLGNTLALADGRTHLWIESSCSSMLNLSLVVLCWTMFCTLRGIGLRRGLPWCGLCAGLIIALNVGRISLIAAFPAHHDMLHGGLGASVANWLFVAVMLCVFEFGMCRHDREVSPPTVRRMARHAA</sequence>
<keyword evidence="1" id="KW-0472">Membrane</keyword>
<reference evidence="2" key="1">
    <citation type="journal article" date="2021" name="Front. Microbiol.">
        <title>Comprehensive Comparative Genomics and Phenotyping of Methylobacterium Species.</title>
        <authorList>
            <person name="Alessa O."/>
            <person name="Ogura Y."/>
            <person name="Fujitani Y."/>
            <person name="Takami H."/>
            <person name="Hayashi T."/>
            <person name="Sahin N."/>
            <person name="Tani A."/>
        </authorList>
    </citation>
    <scope>NUCLEOTIDE SEQUENCE</scope>
    <source>
        <strain evidence="2">DSM 14458</strain>
    </source>
</reference>
<gene>
    <name evidence="2" type="ORF">BGCPKDLD_0374</name>
</gene>
<feature type="transmembrane region" description="Helical" evidence="1">
    <location>
        <begin position="148"/>
        <end position="171"/>
    </location>
</feature>
<proteinExistence type="predicted"/>
<feature type="transmembrane region" description="Helical" evidence="1">
    <location>
        <begin position="247"/>
        <end position="269"/>
    </location>
</feature>
<organism evidence="2 3">
    <name type="scientific">Methylorubrum suomiense</name>
    <dbReference type="NCBI Taxonomy" id="144191"/>
    <lineage>
        <taxon>Bacteria</taxon>
        <taxon>Pseudomonadati</taxon>
        <taxon>Pseudomonadota</taxon>
        <taxon>Alphaproteobacteria</taxon>
        <taxon>Hyphomicrobiales</taxon>
        <taxon>Methylobacteriaceae</taxon>
        <taxon>Methylorubrum</taxon>
    </lineage>
</organism>
<comment type="caution">
    <text evidence="2">The sequence shown here is derived from an EMBL/GenBank/DDBJ whole genome shotgun (WGS) entry which is preliminary data.</text>
</comment>
<name>A0ABQ4USX4_9HYPH</name>
<keyword evidence="3" id="KW-1185">Reference proteome</keyword>
<dbReference type="EMBL" id="BPRE01000001">
    <property type="protein sequence ID" value="GJE73807.1"/>
    <property type="molecule type" value="Genomic_DNA"/>
</dbReference>
<reference evidence="2" key="2">
    <citation type="submission" date="2021-08" db="EMBL/GenBank/DDBJ databases">
        <authorList>
            <person name="Tani A."/>
            <person name="Ola A."/>
            <person name="Ogura Y."/>
            <person name="Katsura K."/>
            <person name="Hayashi T."/>
        </authorList>
    </citation>
    <scope>NUCLEOTIDE SEQUENCE</scope>
    <source>
        <strain evidence="2">DSM 14458</strain>
    </source>
</reference>
<keyword evidence="1" id="KW-0812">Transmembrane</keyword>
<evidence type="ECO:0008006" key="4">
    <source>
        <dbReference type="Google" id="ProtNLM"/>
    </source>
</evidence>
<dbReference type="Proteomes" id="UP001055093">
    <property type="component" value="Unassembled WGS sequence"/>
</dbReference>
<evidence type="ECO:0000313" key="3">
    <source>
        <dbReference type="Proteomes" id="UP001055093"/>
    </source>
</evidence>